<comment type="cofactor">
    <cofactor evidence="1">
        <name>heme</name>
        <dbReference type="ChEBI" id="CHEBI:30413"/>
    </cofactor>
</comment>
<dbReference type="PRINTS" id="PR00385">
    <property type="entry name" value="P450"/>
</dbReference>
<dbReference type="CDD" id="cd20628">
    <property type="entry name" value="CYP4"/>
    <property type="match status" value="2"/>
</dbReference>
<evidence type="ECO:0000256" key="2">
    <source>
        <dbReference type="ARBA" id="ARBA00003690"/>
    </source>
</evidence>
<organism evidence="15 16">
    <name type="scientific">Aromia moschata</name>
    <dbReference type="NCBI Taxonomy" id="1265417"/>
    <lineage>
        <taxon>Eukaryota</taxon>
        <taxon>Metazoa</taxon>
        <taxon>Ecdysozoa</taxon>
        <taxon>Arthropoda</taxon>
        <taxon>Hexapoda</taxon>
        <taxon>Insecta</taxon>
        <taxon>Pterygota</taxon>
        <taxon>Neoptera</taxon>
        <taxon>Endopterygota</taxon>
        <taxon>Coleoptera</taxon>
        <taxon>Polyphaga</taxon>
        <taxon>Cucujiformia</taxon>
        <taxon>Chrysomeloidea</taxon>
        <taxon>Cerambycidae</taxon>
        <taxon>Cerambycinae</taxon>
        <taxon>Callichromatini</taxon>
        <taxon>Aromia</taxon>
    </lineage>
</organism>
<evidence type="ECO:0000256" key="7">
    <source>
        <dbReference type="ARBA" id="ARBA00022723"/>
    </source>
</evidence>
<gene>
    <name evidence="15" type="ORF">NQ318_002596</name>
</gene>
<dbReference type="GO" id="GO:0004497">
    <property type="term" value="F:monooxygenase activity"/>
    <property type="evidence" value="ECO:0007669"/>
    <property type="project" value="UniProtKB-KW"/>
</dbReference>
<evidence type="ECO:0000256" key="5">
    <source>
        <dbReference type="ARBA" id="ARBA00010617"/>
    </source>
</evidence>
<comment type="caution">
    <text evidence="15">The sequence shown here is derived from an EMBL/GenBank/DDBJ whole genome shotgun (WGS) entry which is preliminary data.</text>
</comment>
<dbReference type="InterPro" id="IPR017972">
    <property type="entry name" value="Cyt_P450_CS"/>
</dbReference>
<dbReference type="GO" id="GO:0005789">
    <property type="term" value="C:endoplasmic reticulum membrane"/>
    <property type="evidence" value="ECO:0007669"/>
    <property type="project" value="UniProtKB-SubCell"/>
</dbReference>
<dbReference type="Gene3D" id="1.10.630.10">
    <property type="entry name" value="Cytochrome P450"/>
    <property type="match status" value="2"/>
</dbReference>
<keyword evidence="13 14" id="KW-0472">Membrane</keyword>
<dbReference type="SUPFAM" id="SSF48264">
    <property type="entry name" value="Cytochrome P450"/>
    <property type="match status" value="2"/>
</dbReference>
<keyword evidence="6" id="KW-0349">Heme</keyword>
<dbReference type="FunFam" id="1.10.630.10:FF:000035">
    <property type="entry name" value="CYtochrome P450 family"/>
    <property type="match status" value="2"/>
</dbReference>
<feature type="transmembrane region" description="Helical" evidence="14">
    <location>
        <begin position="12"/>
        <end position="28"/>
    </location>
</feature>
<dbReference type="PANTHER" id="PTHR24291:SF187">
    <property type="entry name" value="CYTOCHROME P450 4AE1-RELATED"/>
    <property type="match status" value="1"/>
</dbReference>
<evidence type="ECO:0000256" key="11">
    <source>
        <dbReference type="ARBA" id="ARBA00023004"/>
    </source>
</evidence>
<keyword evidence="14" id="KW-1133">Transmembrane helix</keyword>
<comment type="similarity">
    <text evidence="5">Belongs to the cytochrome P450 family.</text>
</comment>
<evidence type="ECO:0000256" key="9">
    <source>
        <dbReference type="ARBA" id="ARBA00022848"/>
    </source>
</evidence>
<reference evidence="15" key="1">
    <citation type="journal article" date="2023" name="Insect Mol. Biol.">
        <title>Genome sequencing provides insights into the evolution of gene families encoding plant cell wall-degrading enzymes in longhorned beetles.</title>
        <authorList>
            <person name="Shin N.R."/>
            <person name="Okamura Y."/>
            <person name="Kirsch R."/>
            <person name="Pauchet Y."/>
        </authorList>
    </citation>
    <scope>NUCLEOTIDE SEQUENCE</scope>
    <source>
        <strain evidence="15">AMC_N1</strain>
    </source>
</reference>
<dbReference type="InterPro" id="IPR001128">
    <property type="entry name" value="Cyt_P450"/>
</dbReference>
<evidence type="ECO:0000313" key="15">
    <source>
        <dbReference type="EMBL" id="KAJ8943363.1"/>
    </source>
</evidence>
<dbReference type="PRINTS" id="PR00463">
    <property type="entry name" value="EP450I"/>
</dbReference>
<dbReference type="Pfam" id="PF00067">
    <property type="entry name" value="p450"/>
    <property type="match status" value="3"/>
</dbReference>
<keyword evidence="11" id="KW-0408">Iron</keyword>
<protein>
    <recommendedName>
        <fullName evidence="17">Cytochrome P450</fullName>
    </recommendedName>
</protein>
<evidence type="ECO:0000256" key="6">
    <source>
        <dbReference type="ARBA" id="ARBA00022617"/>
    </source>
</evidence>
<evidence type="ECO:0000256" key="10">
    <source>
        <dbReference type="ARBA" id="ARBA00023002"/>
    </source>
</evidence>
<dbReference type="Proteomes" id="UP001162162">
    <property type="component" value="Unassembled WGS sequence"/>
</dbReference>
<evidence type="ECO:0000256" key="14">
    <source>
        <dbReference type="SAM" id="Phobius"/>
    </source>
</evidence>
<dbReference type="GO" id="GO:0005506">
    <property type="term" value="F:iron ion binding"/>
    <property type="evidence" value="ECO:0007669"/>
    <property type="project" value="InterPro"/>
</dbReference>
<dbReference type="InterPro" id="IPR036396">
    <property type="entry name" value="Cyt_P450_sf"/>
</dbReference>
<evidence type="ECO:0000313" key="16">
    <source>
        <dbReference type="Proteomes" id="UP001162162"/>
    </source>
</evidence>
<evidence type="ECO:0008006" key="17">
    <source>
        <dbReference type="Google" id="ProtNLM"/>
    </source>
</evidence>
<dbReference type="EMBL" id="JAPWTK010000291">
    <property type="protein sequence ID" value="KAJ8943363.1"/>
    <property type="molecule type" value="Genomic_DNA"/>
</dbReference>
<keyword evidence="14" id="KW-0812">Transmembrane</keyword>
<evidence type="ECO:0000256" key="4">
    <source>
        <dbReference type="ARBA" id="ARBA00004406"/>
    </source>
</evidence>
<dbReference type="InterPro" id="IPR050196">
    <property type="entry name" value="Cytochrome_P450_Monoox"/>
</dbReference>
<proteinExistence type="inferred from homology"/>
<feature type="transmembrane region" description="Helical" evidence="14">
    <location>
        <begin position="533"/>
        <end position="555"/>
    </location>
</feature>
<keyword evidence="12" id="KW-0503">Monooxygenase</keyword>
<dbReference type="PROSITE" id="PS00086">
    <property type="entry name" value="CYTOCHROME_P450"/>
    <property type="match status" value="2"/>
</dbReference>
<comment type="function">
    <text evidence="2">May be involved in the metabolism of insect hormones and in the breakdown of synthetic insecticides.</text>
</comment>
<dbReference type="InterPro" id="IPR002401">
    <property type="entry name" value="Cyt_P450_E_grp-I"/>
</dbReference>
<keyword evidence="8" id="KW-0256">Endoplasmic reticulum</keyword>
<evidence type="ECO:0000256" key="1">
    <source>
        <dbReference type="ARBA" id="ARBA00001971"/>
    </source>
</evidence>
<sequence length="1052" mass="121511">MHVYCFSDMPLVAIFFTIVLTLICYWWYTAWRIQSKLSWIPQPPGLPLIGNSLQFGKSTDLLGILLRWTKQYGGLYQIQIAMRRLIIITDYNFLEFLLPSTKILSKGQEYQFFKRWLGAGLLTATGDRWKKNRKIITPAFHFSILEGFIPTFEANDKILIDELEKEVDKDSVDIYPYITMCTLDIICETAMGVSINAQKNTESEYVVAVKELCRIIIERSFSPIQRLDVLYSFTRNYRIEEKSLKILHNYTNSVIKTRKEELKNKTNEDIEEDQLEVRKKRAFLDLLLNATIDGSPLPDNIIREEVDTFMFEGHDTTASAISSTLFCLANHAEIQGKAVEEQRAIFGNDRSRNATSRDFQDMKYLELVIKEALRLYPPVPFYSRETKEDIAYKGSQILKKKKEPNLVLLIISPLLSVMDMSYQKGLHYLYSLMVSTGIQTSSRIPKKFDPTRFENANKTAPYSYIPFSAGPRNCIGQKFAIMEMKSVISNVLRHYELLATCPRHELMLAAETVLKSANGVRIKIRKRDWNYTFVLRHSSSMIAILLAVLVVYVVFKVSKNTELSRKLHWIPAIPRWPIIGNILEFGDNTETLYDMGRLVKNHGKLIKVYVFMQPNILTADYEFLEFLLGTQKVLNKSHDYNFLHKWLSTGLLTSDGFKWKKRRKMVTPAFHFSILEKFVDCFDSNGRILAKKLEDEVDNESVEIYHYINLYALDVICVGGINNEMKLFLAFPRIAEAAMGVPINAQKHEDSDYVRNVKQMGRIVMDRAFSATKSNNFLYMLSRDYYLERKLVRELHDVTTAVINTRRKELATKRADGEQHNDLGRKKNLAFLDILLQSTIDGEPLSSEDIREEVDTFMFEGHDTTSSAISFTIFLLANHPEVQKQAFEEQKEIFGDDADRSCTVSDLNQMRYLELVIKEGLRIYPPVPMYGRSTNEDIEYKGNVIPKGINISVYAYGILRDPEYFPEPDKFDPSRFMHTDGTKPYSYIPFSAGPRNCIGQKFAVLEVKSCLSKLLRKFEILPTIPEHKPILVMELILKSKNGIKVKLTKRKW</sequence>
<dbReference type="GO" id="GO:0016705">
    <property type="term" value="F:oxidoreductase activity, acting on paired donors, with incorporation or reduction of molecular oxygen"/>
    <property type="evidence" value="ECO:0007669"/>
    <property type="project" value="InterPro"/>
</dbReference>
<evidence type="ECO:0000256" key="8">
    <source>
        <dbReference type="ARBA" id="ARBA00022824"/>
    </source>
</evidence>
<keyword evidence="10" id="KW-0560">Oxidoreductase</keyword>
<dbReference type="AlphaFoldDB" id="A0AAV8XZR2"/>
<name>A0AAV8XZR2_9CUCU</name>
<comment type="subcellular location">
    <subcellularLocation>
        <location evidence="4">Endoplasmic reticulum membrane</location>
        <topology evidence="4">Peripheral membrane protein</topology>
    </subcellularLocation>
    <subcellularLocation>
        <location evidence="3">Microsome membrane</location>
        <topology evidence="3">Peripheral membrane protein</topology>
    </subcellularLocation>
</comment>
<keyword evidence="16" id="KW-1185">Reference proteome</keyword>
<evidence type="ECO:0000256" key="3">
    <source>
        <dbReference type="ARBA" id="ARBA00004174"/>
    </source>
</evidence>
<evidence type="ECO:0000256" key="13">
    <source>
        <dbReference type="ARBA" id="ARBA00023136"/>
    </source>
</evidence>
<dbReference type="PANTHER" id="PTHR24291">
    <property type="entry name" value="CYTOCHROME P450 FAMILY 4"/>
    <property type="match status" value="1"/>
</dbReference>
<accession>A0AAV8XZR2</accession>
<evidence type="ECO:0000256" key="12">
    <source>
        <dbReference type="ARBA" id="ARBA00023033"/>
    </source>
</evidence>
<dbReference type="GO" id="GO:0020037">
    <property type="term" value="F:heme binding"/>
    <property type="evidence" value="ECO:0007669"/>
    <property type="project" value="InterPro"/>
</dbReference>
<keyword evidence="7" id="KW-0479">Metal-binding</keyword>
<keyword evidence="9" id="KW-0492">Microsome</keyword>